<keyword evidence="8" id="KW-0653">Protein transport</keyword>
<dbReference type="GO" id="GO:0015031">
    <property type="term" value="P:protein transport"/>
    <property type="evidence" value="ECO:0007669"/>
    <property type="project" value="UniProtKB-KW"/>
</dbReference>
<organism evidence="12 13">
    <name type="scientific">Gallionella capsiferriformans (strain ES-2)</name>
    <name type="common">Gallionella ferruginea capsiferriformans (strain ES-2)</name>
    <dbReference type="NCBI Taxonomy" id="395494"/>
    <lineage>
        <taxon>Bacteria</taxon>
        <taxon>Pseudomonadati</taxon>
        <taxon>Pseudomonadota</taxon>
        <taxon>Betaproteobacteria</taxon>
        <taxon>Nitrosomonadales</taxon>
        <taxon>Gallionellaceae</taxon>
        <taxon>Gallionella</taxon>
    </lineage>
</organism>
<dbReference type="HOGENOM" id="CLU_062625_4_1_4"/>
<accession>D9SF00</accession>
<evidence type="ECO:0000256" key="6">
    <source>
        <dbReference type="ARBA" id="ARBA00022490"/>
    </source>
</evidence>
<proteinExistence type="inferred from homology"/>
<evidence type="ECO:0000256" key="4">
    <source>
        <dbReference type="ARBA" id="ARBA00016507"/>
    </source>
</evidence>
<evidence type="ECO:0000256" key="5">
    <source>
        <dbReference type="ARBA" id="ARBA00022448"/>
    </source>
</evidence>
<reference evidence="12 13" key="1">
    <citation type="submission" date="2010-08" db="EMBL/GenBank/DDBJ databases">
        <title>Complete sequence of Gallionella capsiferriformans ES-2.</title>
        <authorList>
            <consortium name="US DOE Joint Genome Institute"/>
            <person name="Lucas S."/>
            <person name="Copeland A."/>
            <person name="Lapidus A."/>
            <person name="Cheng J.-F."/>
            <person name="Bruce D."/>
            <person name="Goodwin L."/>
            <person name="Pitluck S."/>
            <person name="Chertkov O."/>
            <person name="Davenport K.W."/>
            <person name="Detter J.C."/>
            <person name="Han C."/>
            <person name="Tapia R."/>
            <person name="Land M."/>
            <person name="Hauser L."/>
            <person name="Chang Y.-J."/>
            <person name="Jeffries C."/>
            <person name="Kyrpides N."/>
            <person name="Ivanova N."/>
            <person name="Mikhailova N."/>
            <person name="Shelobolina E.S."/>
            <person name="Picardal F."/>
            <person name="Roden E."/>
            <person name="Emerson D."/>
            <person name="Woyke T."/>
        </authorList>
    </citation>
    <scope>NUCLEOTIDE SEQUENCE [LARGE SCALE GENOMIC DNA]</scope>
    <source>
        <strain evidence="12 13">ES-2</strain>
    </source>
</reference>
<dbReference type="KEGG" id="gca:Galf_1067"/>
<dbReference type="eggNOG" id="COG1317">
    <property type="taxonomic scope" value="Bacteria"/>
</dbReference>
<evidence type="ECO:0000256" key="2">
    <source>
        <dbReference type="ARBA" id="ARBA00004496"/>
    </source>
</evidence>
<dbReference type="InterPro" id="IPR000563">
    <property type="entry name" value="Flag_FliH"/>
</dbReference>
<keyword evidence="6" id="KW-0963">Cytoplasm</keyword>
<dbReference type="PANTHER" id="PTHR34982:SF1">
    <property type="entry name" value="FLAGELLAR ASSEMBLY PROTEIN FLIH"/>
    <property type="match status" value="1"/>
</dbReference>
<sequence>MSDPLLQRPKEQLTAFQRWELNSFDEAEKPGTENIAAEALLASKESAAIQLQNLEKKTYDESYAAGLAAGHAAGMQQAQSEIAKLQTLMSNLQIALTQVDEQLAQSLLDLSLEIAQKMVVGVLHIEPEIILKIISTAISSLPHFNQNAHLILHPTDADLVRRQMGDELAHAGWKIFTDPKIESGGCRVETSHSNIDATNPARWQSIVESIGQDKSWLKTPN</sequence>
<keyword evidence="9" id="KW-1006">Bacterial flagellum protein export</keyword>
<protein>
    <recommendedName>
        <fullName evidence="4">Flagellar assembly protein FliH</fullName>
    </recommendedName>
</protein>
<name>D9SF00_GALCS</name>
<keyword evidence="12" id="KW-0282">Flagellum</keyword>
<keyword evidence="7" id="KW-1005">Bacterial flagellum biogenesis</keyword>
<evidence type="ECO:0000256" key="10">
    <source>
        <dbReference type="SAM" id="Coils"/>
    </source>
</evidence>
<dbReference type="InterPro" id="IPR018035">
    <property type="entry name" value="Flagellar_FliH/T3SS_HrpE"/>
</dbReference>
<comment type="function">
    <text evidence="1">Needed for flagellar regrowth and assembly.</text>
</comment>
<dbReference type="GO" id="GO:0009288">
    <property type="term" value="C:bacterial-type flagellum"/>
    <property type="evidence" value="ECO:0007669"/>
    <property type="project" value="InterPro"/>
</dbReference>
<comment type="subcellular location">
    <subcellularLocation>
        <location evidence="2">Cytoplasm</location>
    </subcellularLocation>
</comment>
<evidence type="ECO:0000256" key="1">
    <source>
        <dbReference type="ARBA" id="ARBA00003041"/>
    </source>
</evidence>
<dbReference type="AlphaFoldDB" id="D9SF00"/>
<evidence type="ECO:0000256" key="3">
    <source>
        <dbReference type="ARBA" id="ARBA00006602"/>
    </source>
</evidence>
<dbReference type="GO" id="GO:0071973">
    <property type="term" value="P:bacterial-type flagellum-dependent cell motility"/>
    <property type="evidence" value="ECO:0007669"/>
    <property type="project" value="InterPro"/>
</dbReference>
<dbReference type="EMBL" id="CP002159">
    <property type="protein sequence ID" value="ADL55097.1"/>
    <property type="molecule type" value="Genomic_DNA"/>
</dbReference>
<dbReference type="STRING" id="395494.Galf_1067"/>
<dbReference type="Proteomes" id="UP000001235">
    <property type="component" value="Chromosome"/>
</dbReference>
<dbReference type="PRINTS" id="PR01003">
    <property type="entry name" value="FLGFLIH"/>
</dbReference>
<evidence type="ECO:0000256" key="7">
    <source>
        <dbReference type="ARBA" id="ARBA00022795"/>
    </source>
</evidence>
<evidence type="ECO:0000259" key="11">
    <source>
        <dbReference type="Pfam" id="PF02108"/>
    </source>
</evidence>
<evidence type="ECO:0000313" key="13">
    <source>
        <dbReference type="Proteomes" id="UP000001235"/>
    </source>
</evidence>
<dbReference type="PANTHER" id="PTHR34982">
    <property type="entry name" value="YOP PROTEINS TRANSLOCATION PROTEIN L"/>
    <property type="match status" value="1"/>
</dbReference>
<dbReference type="Pfam" id="PF02108">
    <property type="entry name" value="FliH"/>
    <property type="match status" value="1"/>
</dbReference>
<evidence type="ECO:0000256" key="9">
    <source>
        <dbReference type="ARBA" id="ARBA00023225"/>
    </source>
</evidence>
<feature type="coiled-coil region" evidence="10">
    <location>
        <begin position="37"/>
        <end position="102"/>
    </location>
</feature>
<dbReference type="RefSeq" id="WP_013293037.1">
    <property type="nucleotide sequence ID" value="NC_014394.1"/>
</dbReference>
<keyword evidence="10" id="KW-0175">Coiled coil</keyword>
<dbReference type="InterPro" id="IPR051472">
    <property type="entry name" value="T3SS_Stator/FliH"/>
</dbReference>
<dbReference type="GO" id="GO:0044781">
    <property type="term" value="P:bacterial-type flagellum organization"/>
    <property type="evidence" value="ECO:0007669"/>
    <property type="project" value="UniProtKB-KW"/>
</dbReference>
<keyword evidence="13" id="KW-1185">Reference proteome</keyword>
<keyword evidence="12" id="KW-0966">Cell projection</keyword>
<evidence type="ECO:0000313" key="12">
    <source>
        <dbReference type="EMBL" id="ADL55097.1"/>
    </source>
</evidence>
<evidence type="ECO:0000256" key="8">
    <source>
        <dbReference type="ARBA" id="ARBA00022927"/>
    </source>
</evidence>
<keyword evidence="5" id="KW-0813">Transport</keyword>
<dbReference type="GO" id="GO:0003774">
    <property type="term" value="F:cytoskeletal motor activity"/>
    <property type="evidence" value="ECO:0007669"/>
    <property type="project" value="InterPro"/>
</dbReference>
<gene>
    <name evidence="12" type="ordered locus">Galf_1067</name>
</gene>
<dbReference type="GO" id="GO:0005829">
    <property type="term" value="C:cytosol"/>
    <property type="evidence" value="ECO:0007669"/>
    <property type="project" value="TreeGrafter"/>
</dbReference>
<keyword evidence="12" id="KW-0969">Cilium</keyword>
<feature type="domain" description="Flagellar assembly protein FliH/Type III secretion system HrpE" evidence="11">
    <location>
        <begin position="80"/>
        <end position="205"/>
    </location>
</feature>
<comment type="similarity">
    <text evidence="3">Belongs to the FliH family.</text>
</comment>